<protein>
    <submittedName>
        <fullName evidence="2">Uncharacterized protein</fullName>
    </submittedName>
</protein>
<reference evidence="3" key="1">
    <citation type="submission" date="2015-05" db="EMBL/GenBank/DDBJ databases">
        <title>Draft genome sequencing of a biphenyl-degrading bacterium, Pseudomonas balearica KF707 (=NBRC110670).</title>
        <authorList>
            <person name="Kimura N."/>
            <person name="Hirose J."/>
            <person name="Watanabe T."/>
            <person name="Suenaga H."/>
            <person name="Fujihara H."/>
            <person name="Noguchi M."/>
            <person name="Hashimoto M."/>
            <person name="Shimodaira J."/>
            <person name="Tsuchikane K."/>
            <person name="Hosoyama A."/>
            <person name="Yamazoe A."/>
            <person name="Fujita N."/>
            <person name="Furukawa K."/>
        </authorList>
    </citation>
    <scope>NUCLEOTIDE SEQUENCE [LARGE SCALE GENOMIC DNA]</scope>
    <source>
        <strain evidence="3">DSM 10086 / NBRC 110670 / KF707</strain>
    </source>
</reference>
<evidence type="ECO:0000256" key="1">
    <source>
        <dbReference type="SAM" id="Phobius"/>
    </source>
</evidence>
<reference evidence="2 3" key="2">
    <citation type="journal article" date="2017" name="Int. J. Syst. Evol. Microbiol.">
        <title>Pseudomonas furukawaii sp. nov., a polychlorinated biphenyl-degrading bacterium isolated from biphenyl-contaminated soil in Japan.</title>
        <authorList>
            <person name="Kimura N."/>
            <person name="Watanabe T."/>
            <person name="Suenaga H."/>
            <person name="Fujihara H."/>
            <person name="Futagami T."/>
            <person name="Goto M."/>
            <person name="Hanada S."/>
            <person name="Hirose J."/>
        </authorList>
    </citation>
    <scope>NUCLEOTIDE SEQUENCE [LARGE SCALE GENOMIC DNA]</scope>
    <source>
        <strain evidence="3">DSM 10086 / NBRC 110670 / KF707</strain>
    </source>
</reference>
<dbReference type="AlphaFoldDB" id="A0AAD1BXY2"/>
<dbReference type="KEGG" id="pfuw:KF707C_8290"/>
<keyword evidence="1" id="KW-1133">Transmembrane helix</keyword>
<keyword evidence="3" id="KW-1185">Reference proteome</keyword>
<accession>A0AAD1BXY2</accession>
<organism evidence="2 3">
    <name type="scientific">Metapseudomonas furukawaii</name>
    <name type="common">Pseudomonas furukawaii</name>
    <dbReference type="NCBI Taxonomy" id="1149133"/>
    <lineage>
        <taxon>Bacteria</taxon>
        <taxon>Pseudomonadati</taxon>
        <taxon>Pseudomonadota</taxon>
        <taxon>Gammaproteobacteria</taxon>
        <taxon>Pseudomonadales</taxon>
        <taxon>Pseudomonadaceae</taxon>
        <taxon>Metapseudomonas</taxon>
    </lineage>
</organism>
<evidence type="ECO:0000313" key="2">
    <source>
        <dbReference type="EMBL" id="BAU72517.1"/>
    </source>
</evidence>
<evidence type="ECO:0000313" key="3">
    <source>
        <dbReference type="Proteomes" id="UP000218554"/>
    </source>
</evidence>
<dbReference type="Proteomes" id="UP000218554">
    <property type="component" value="Chromosome"/>
</dbReference>
<feature type="transmembrane region" description="Helical" evidence="1">
    <location>
        <begin position="7"/>
        <end position="26"/>
    </location>
</feature>
<sequence>MKGFNHYLFWLCALALFGLCGLYFSFYPSPAWQLGALGGAFLLGGGLYAWLAWREGFTRLFQLETDAARWQLHTVLGSLLILVVWGALLVPAGALYTRWLGQDAEFSARVLAKEQGGLGCEFRVELVLDDGGQGVGTCVSERVWISLPDHGVVLMRGKRSDLGISPERVLQTPPEG</sequence>
<keyword evidence="1" id="KW-0812">Transmembrane</keyword>
<dbReference type="EMBL" id="AP014862">
    <property type="protein sequence ID" value="BAU72517.1"/>
    <property type="molecule type" value="Genomic_DNA"/>
</dbReference>
<gene>
    <name evidence="2" type="ORF">KF707C_8290</name>
</gene>
<name>A0AAD1BXY2_METFU</name>
<dbReference type="RefSeq" id="WP_004420175.1">
    <property type="nucleotide sequence ID" value="NZ_AJMR01000047.1"/>
</dbReference>
<keyword evidence="1" id="KW-0472">Membrane</keyword>
<feature type="transmembrane region" description="Helical" evidence="1">
    <location>
        <begin position="32"/>
        <end position="53"/>
    </location>
</feature>
<feature type="transmembrane region" description="Helical" evidence="1">
    <location>
        <begin position="74"/>
        <end position="96"/>
    </location>
</feature>
<proteinExistence type="predicted"/>